<keyword evidence="4" id="KW-1185">Reference proteome</keyword>
<evidence type="ECO:0000313" key="4">
    <source>
        <dbReference type="Proteomes" id="UP000298112"/>
    </source>
</evidence>
<organism evidence="3 4">
    <name type="scientific">Leptospira vanthielii</name>
    <dbReference type="NCBI Taxonomy" id="293085"/>
    <lineage>
        <taxon>Bacteria</taxon>
        <taxon>Pseudomonadati</taxon>
        <taxon>Spirochaetota</taxon>
        <taxon>Spirochaetia</taxon>
        <taxon>Leptospirales</taxon>
        <taxon>Leptospiraceae</taxon>
        <taxon>Leptospira</taxon>
    </lineage>
</organism>
<dbReference type="EMBL" id="RQHF01000009">
    <property type="protein sequence ID" value="TGM60480.1"/>
    <property type="molecule type" value="Genomic_DNA"/>
</dbReference>
<dbReference type="GO" id="GO:0016787">
    <property type="term" value="F:hydrolase activity"/>
    <property type="evidence" value="ECO:0007669"/>
    <property type="project" value="UniProtKB-KW"/>
</dbReference>
<dbReference type="PANTHER" id="PTHR31616">
    <property type="entry name" value="TREHALASE"/>
    <property type="match status" value="1"/>
</dbReference>
<evidence type="ECO:0000259" key="1">
    <source>
        <dbReference type="Pfam" id="PF00723"/>
    </source>
</evidence>
<accession>A0ABY2NSY9</accession>
<proteinExistence type="predicted"/>
<dbReference type="Pfam" id="PF00723">
    <property type="entry name" value="Glyco_hydro_15"/>
    <property type="match status" value="1"/>
</dbReference>
<feature type="domain" description="Trehalase-like N-terminal" evidence="2">
    <location>
        <begin position="10"/>
        <end position="131"/>
    </location>
</feature>
<reference evidence="4" key="1">
    <citation type="journal article" date="2019" name="PLoS Negl. Trop. Dis.">
        <title>Revisiting the worldwide diversity of Leptospira species in the environment.</title>
        <authorList>
            <person name="Vincent A.T."/>
            <person name="Schiettekatte O."/>
            <person name="Bourhy P."/>
            <person name="Veyrier F.J."/>
            <person name="Picardeau M."/>
        </authorList>
    </citation>
    <scope>NUCLEOTIDE SEQUENCE [LARGE SCALE GENOMIC DNA]</scope>
    <source>
        <strain evidence="4">201601955</strain>
    </source>
</reference>
<dbReference type="Gene3D" id="1.50.10.10">
    <property type="match status" value="1"/>
</dbReference>
<protein>
    <submittedName>
        <fullName evidence="3">Glycoside hydrolase family 15 protein</fullName>
    </submittedName>
</protein>
<comment type="caution">
    <text evidence="3">The sequence shown here is derived from an EMBL/GenBank/DDBJ whole genome shotgun (WGS) entry which is preliminary data.</text>
</comment>
<dbReference type="SUPFAM" id="SSF48208">
    <property type="entry name" value="Six-hairpin glycosidases"/>
    <property type="match status" value="1"/>
</dbReference>
<dbReference type="InterPro" id="IPR012341">
    <property type="entry name" value="6hp_glycosidase-like_sf"/>
</dbReference>
<gene>
    <name evidence="3" type="ORF">EHQ95_03770</name>
</gene>
<dbReference type="InterPro" id="IPR045582">
    <property type="entry name" value="Trehalase-like_N"/>
</dbReference>
<dbReference type="Proteomes" id="UP000298112">
    <property type="component" value="Unassembled WGS sequence"/>
</dbReference>
<dbReference type="InterPro" id="IPR008928">
    <property type="entry name" value="6-hairpin_glycosidase_sf"/>
</dbReference>
<evidence type="ECO:0000259" key="2">
    <source>
        <dbReference type="Pfam" id="PF19291"/>
    </source>
</evidence>
<dbReference type="InterPro" id="IPR011613">
    <property type="entry name" value="GH15-like"/>
</dbReference>
<keyword evidence="3" id="KW-0378">Hydrolase</keyword>
<feature type="domain" description="GH15-like" evidence="1">
    <location>
        <begin position="228"/>
        <end position="580"/>
    </location>
</feature>
<dbReference type="Pfam" id="PF19291">
    <property type="entry name" value="TREH_N"/>
    <property type="match status" value="1"/>
</dbReference>
<name>A0ABY2NSY9_9LEPT</name>
<dbReference type="PANTHER" id="PTHR31616:SF0">
    <property type="entry name" value="GLUCAN 1,4-ALPHA-GLUCOSIDASE"/>
    <property type="match status" value="1"/>
</dbReference>
<evidence type="ECO:0000313" key="3">
    <source>
        <dbReference type="EMBL" id="TGM60480.1"/>
    </source>
</evidence>
<sequence length="593" mass="68268">MKHHKYNSGIIGNGSFIAHINTNAEIVWLCWPNFDSSPIFGSLLDKKCGNFSIIPNTNLIRTSQVYIENTNILRTEIHTESGSFAVIDFAPRYYENGKLQYKRNLYRKIIPLEGEVKIKIRISPTYDYGMETMFPKVLSDHILFDSAEFKIHTVSNVSLNQIVKENFFHLNQPIFIGLFESLPNESPIDNYIESEFTKTKSYWQNWVKHCTIPNFAQKQQIRSALCLKLHQFQDTGAIIASSTTSLPEAPGSGRNWDYRYCWLRDGFYTLYALTNLGQFEELEMYSQYISNLTPGAADGRYQPLYSIFGESILEEKILSLDGYLGNKPVRIGNSAYTHKQNDAYGQILLSLLPLYLDERIPEKNRFHNLNLIRNILNKIELTISESDAGLWEFRNFSQKHCYTFLFHWVGAKAAKEILQNLGETELQKKSELLMEEAEKNIESCFDSTLGCYTQAQGKKDLDASLLQLITLGYLDPKSEKAKSHLKAIEETLKTEEGFLYRYLHRDDFGKPETTFLVCTFWYIEALACMDRLDEAIQLFQIVADHANHVGLFSEDIESLSGNQWGNFPQTYSHVGLVNAAHKISEKRTKSLYW</sequence>
<dbReference type="RefSeq" id="WP_135657188.1">
    <property type="nucleotide sequence ID" value="NZ_RQHF01000009.1"/>
</dbReference>